<keyword evidence="2" id="KW-0472">Membrane</keyword>
<evidence type="ECO:0000256" key="1">
    <source>
        <dbReference type="SAM" id="MobiDB-lite"/>
    </source>
</evidence>
<name>A0A897NTR4_9EURY</name>
<feature type="region of interest" description="Disordered" evidence="1">
    <location>
        <begin position="106"/>
        <end position="127"/>
    </location>
</feature>
<dbReference type="Pfam" id="PF23997">
    <property type="entry name" value="DUF7315"/>
    <property type="match status" value="1"/>
</dbReference>
<dbReference type="GeneID" id="68857267"/>
<evidence type="ECO:0000313" key="5">
    <source>
        <dbReference type="Proteomes" id="UP000663292"/>
    </source>
</evidence>
<evidence type="ECO:0000313" key="4">
    <source>
        <dbReference type="EMBL" id="QSG14173.1"/>
    </source>
</evidence>
<feature type="domain" description="DUF7315" evidence="3">
    <location>
        <begin position="14"/>
        <end position="107"/>
    </location>
</feature>
<dbReference type="EMBL" id="CP064791">
    <property type="protein sequence ID" value="QSG14173.1"/>
    <property type="molecule type" value="Genomic_DNA"/>
</dbReference>
<sequence>MSSDTQPQRTPDGSVVVPLRVYKGITVFSTLLATALVVLGFFMFDAATRLDNPIREAAVWAVGLTGWTPSTGVVNVAFGLLGVAVLLVGAGSYILGTRFKTAEMIDGGTAETDDRTDDTNTQEQTNG</sequence>
<dbReference type="RefSeq" id="WP_229122116.1">
    <property type="nucleotide sequence ID" value="NZ_CP064791.1"/>
</dbReference>
<evidence type="ECO:0000259" key="3">
    <source>
        <dbReference type="Pfam" id="PF23997"/>
    </source>
</evidence>
<feature type="transmembrane region" description="Helical" evidence="2">
    <location>
        <begin position="21"/>
        <end position="44"/>
    </location>
</feature>
<proteinExistence type="predicted"/>
<evidence type="ECO:0000256" key="2">
    <source>
        <dbReference type="SAM" id="Phobius"/>
    </source>
</evidence>
<feature type="transmembrane region" description="Helical" evidence="2">
    <location>
        <begin position="73"/>
        <end position="95"/>
    </location>
</feature>
<dbReference type="InterPro" id="IPR055739">
    <property type="entry name" value="DUF7315"/>
</dbReference>
<protein>
    <submittedName>
        <fullName evidence="4">Putative membrane protein</fullName>
    </submittedName>
</protein>
<gene>
    <name evidence="4" type="ORF">HSEST_0627</name>
</gene>
<keyword evidence="2" id="KW-0812">Transmembrane</keyword>
<keyword evidence="5" id="KW-1185">Reference proteome</keyword>
<reference evidence="4 5" key="1">
    <citation type="submission" date="2020-11" db="EMBL/GenBank/DDBJ databases">
        <title>Carbohydrate-dependent, anaerobic sulfur respiration: A novel catabolism in halophilic archaea.</title>
        <authorList>
            <person name="Sorokin D.Y."/>
            <person name="Messina E."/>
            <person name="Smedile F."/>
            <person name="La Cono V."/>
            <person name="Hallsworth J.E."/>
            <person name="Yakimov M.M."/>
        </authorList>
    </citation>
    <scope>NUCLEOTIDE SEQUENCE [LARGE SCALE GENOMIC DNA]</scope>
    <source>
        <strain evidence="4 5">HSR-Est</strain>
    </source>
</reference>
<dbReference type="AlphaFoldDB" id="A0A897NTR4"/>
<accession>A0A897NTR4</accession>
<organism evidence="4 5">
    <name type="scientific">Halapricum desulfuricans</name>
    <dbReference type="NCBI Taxonomy" id="2841257"/>
    <lineage>
        <taxon>Archaea</taxon>
        <taxon>Methanobacteriati</taxon>
        <taxon>Methanobacteriota</taxon>
        <taxon>Stenosarchaea group</taxon>
        <taxon>Halobacteria</taxon>
        <taxon>Halobacteriales</taxon>
        <taxon>Haloarculaceae</taxon>
        <taxon>Halapricum</taxon>
    </lineage>
</organism>
<dbReference type="Proteomes" id="UP000663292">
    <property type="component" value="Chromosome"/>
</dbReference>
<keyword evidence="2" id="KW-1133">Transmembrane helix</keyword>